<dbReference type="SMART" id="SM00256">
    <property type="entry name" value="FBOX"/>
    <property type="match status" value="1"/>
</dbReference>
<dbReference type="PANTHER" id="PTHR13252:SF9">
    <property type="entry name" value="F-BOX ONLY PROTEIN 28"/>
    <property type="match status" value="1"/>
</dbReference>
<dbReference type="InterPro" id="IPR001810">
    <property type="entry name" value="F-box_dom"/>
</dbReference>
<dbReference type="Pfam" id="PF12937">
    <property type="entry name" value="F-box-like"/>
    <property type="match status" value="1"/>
</dbReference>
<dbReference type="InterPro" id="IPR039719">
    <property type="entry name" value="FBXO28"/>
</dbReference>
<name>A0A8T9C7G4_9HELO</name>
<dbReference type="AlphaFoldDB" id="A0A8T9C7G4"/>
<dbReference type="PROSITE" id="PS50181">
    <property type="entry name" value="FBOX"/>
    <property type="match status" value="1"/>
</dbReference>
<evidence type="ECO:0000313" key="3">
    <source>
        <dbReference type="Proteomes" id="UP000469558"/>
    </source>
</evidence>
<reference evidence="2 3" key="1">
    <citation type="submission" date="2018-05" db="EMBL/GenBank/DDBJ databases">
        <title>Genome sequencing and assembly of the regulated plant pathogen Lachnellula willkommii and related sister species for the development of diagnostic species identification markers.</title>
        <authorList>
            <person name="Giroux E."/>
            <person name="Bilodeau G."/>
        </authorList>
    </citation>
    <scope>NUCLEOTIDE SEQUENCE [LARGE SCALE GENOMIC DNA]</scope>
    <source>
        <strain evidence="2 3">CBS 268.59</strain>
    </source>
</reference>
<dbReference type="EMBL" id="QGMK01000451">
    <property type="protein sequence ID" value="TVY81608.1"/>
    <property type="molecule type" value="Genomic_DNA"/>
</dbReference>
<dbReference type="OrthoDB" id="3219396at2759"/>
<dbReference type="InterPro" id="IPR036047">
    <property type="entry name" value="F-box-like_dom_sf"/>
</dbReference>
<comment type="caution">
    <text evidence="2">The sequence shown here is derived from an EMBL/GenBank/DDBJ whole genome shotgun (WGS) entry which is preliminary data.</text>
</comment>
<evidence type="ECO:0000313" key="2">
    <source>
        <dbReference type="EMBL" id="TVY81608.1"/>
    </source>
</evidence>
<dbReference type="Proteomes" id="UP000469558">
    <property type="component" value="Unassembled WGS sequence"/>
</dbReference>
<dbReference type="PANTHER" id="PTHR13252">
    <property type="entry name" value="F-BOX ONLY PROTEIN 28"/>
    <property type="match status" value="1"/>
</dbReference>
<evidence type="ECO:0000259" key="1">
    <source>
        <dbReference type="PROSITE" id="PS50181"/>
    </source>
</evidence>
<accession>A0A8T9C7G4</accession>
<sequence>MAGMNTLPSEIVLNIARFLEPLDIVHLQEVNKRFLALGRDDTLWREQCFTTSPFLENLRRRRKLVSEGSEHDPQLRDLARALATGNGLGESRLTRPREEARDLKARSNERIRRMANWDPSFPDENVNFYDEFIARNAPISTSWLQQPRNRESAQHEYLEIRGMGLYSETGESDSSMVVAPLDDGSVCIWDIAGTRGRKGSIIGRSNSGILFPHEATNTNGPKERSNMISAGVTECVSVDSVRKTAYFAVQDGMTFYLSDLKLFHVLQGRFQDNLVEVDLQTLTAVSREKFPFLITALSEARYPVPLTVGTNLSLYLHDPRSRGQLGQASGLSERVETYDSSFGSLRDARSQDFRSLLNPEPSPVYAHLSQPGPLSILHMPSSGDEWNGNGDVYVAGRFPSILNYDRRYFPKLRGTIYSGARLCALASLPYPFTQMEKDLARRAELSTQQVFEAKTRPGNTLIACGEYNSKGSLEMYGLSPNPHQTTMSSDSFAGSLHNSVLKNRQTSSSSKLLSVSNHGTRIVVSDGSGNLKWLERDGFTVARRWNVAHGSVEAAIGIFGSMGDSYVDSGSGDIVLKLANTHRGQRENLANEDLVLWTGEKIGLLGFSNKPGFTAESFEEKGPQTPEEAHKEREECTYSQTMRQALQANANEVRFMQGLGLGRSHR</sequence>
<organism evidence="2 3">
    <name type="scientific">Lachnellula suecica</name>
    <dbReference type="NCBI Taxonomy" id="602035"/>
    <lineage>
        <taxon>Eukaryota</taxon>
        <taxon>Fungi</taxon>
        <taxon>Dikarya</taxon>
        <taxon>Ascomycota</taxon>
        <taxon>Pezizomycotina</taxon>
        <taxon>Leotiomycetes</taxon>
        <taxon>Helotiales</taxon>
        <taxon>Lachnaceae</taxon>
        <taxon>Lachnellula</taxon>
    </lineage>
</organism>
<protein>
    <recommendedName>
        <fullName evidence="1">F-box domain-containing protein</fullName>
    </recommendedName>
</protein>
<dbReference type="SUPFAM" id="SSF81383">
    <property type="entry name" value="F-box domain"/>
    <property type="match status" value="1"/>
</dbReference>
<gene>
    <name evidence="2" type="ORF">LSUE1_G005013</name>
</gene>
<keyword evidence="3" id="KW-1185">Reference proteome</keyword>
<dbReference type="Gene3D" id="1.20.1280.50">
    <property type="match status" value="1"/>
</dbReference>
<feature type="domain" description="F-box" evidence="1">
    <location>
        <begin position="1"/>
        <end position="47"/>
    </location>
</feature>
<proteinExistence type="predicted"/>
<dbReference type="GO" id="GO:0000209">
    <property type="term" value="P:protein polyubiquitination"/>
    <property type="evidence" value="ECO:0007669"/>
    <property type="project" value="TreeGrafter"/>
</dbReference>